<accession>A0A5E7FJ67</accession>
<organism evidence="1 2">
    <name type="scientific">Pseudomonas fluorescens</name>
    <dbReference type="NCBI Taxonomy" id="294"/>
    <lineage>
        <taxon>Bacteria</taxon>
        <taxon>Pseudomonadati</taxon>
        <taxon>Pseudomonadota</taxon>
        <taxon>Gammaproteobacteria</taxon>
        <taxon>Pseudomonadales</taxon>
        <taxon>Pseudomonadaceae</taxon>
        <taxon>Pseudomonas</taxon>
    </lineage>
</organism>
<sequence>MYANHQAFLAWAANYETGVHAGRSRPRHERWLKQLTLPSLRISTGIYTTLKYGVGLNP</sequence>
<dbReference type="AlphaFoldDB" id="A0A5E7FJ67"/>
<dbReference type="Proteomes" id="UP000337909">
    <property type="component" value="Unassembled WGS sequence"/>
</dbReference>
<evidence type="ECO:0000313" key="1">
    <source>
        <dbReference type="EMBL" id="VVO38227.1"/>
    </source>
</evidence>
<evidence type="ECO:0000313" key="2">
    <source>
        <dbReference type="Proteomes" id="UP000337909"/>
    </source>
</evidence>
<name>A0A5E7FJ67_PSEFL</name>
<protein>
    <submittedName>
        <fullName evidence="1">Uncharacterized protein</fullName>
    </submittedName>
</protein>
<gene>
    <name evidence="1" type="ORF">PS691_05495</name>
</gene>
<reference evidence="1 2" key="1">
    <citation type="submission" date="2019-09" db="EMBL/GenBank/DDBJ databases">
        <authorList>
            <person name="Chandra G."/>
            <person name="Truman W A."/>
        </authorList>
    </citation>
    <scope>NUCLEOTIDE SEQUENCE [LARGE SCALE GENOMIC DNA]</scope>
    <source>
        <strain evidence="1">PS691</strain>
    </source>
</reference>
<proteinExistence type="predicted"/>
<dbReference type="EMBL" id="CABVHQ010000098">
    <property type="protein sequence ID" value="VVO38227.1"/>
    <property type="molecule type" value="Genomic_DNA"/>
</dbReference>